<evidence type="ECO:0000256" key="2">
    <source>
        <dbReference type="SAM" id="Phobius"/>
    </source>
</evidence>
<feature type="compositionally biased region" description="Basic and acidic residues" evidence="1">
    <location>
        <begin position="30"/>
        <end position="41"/>
    </location>
</feature>
<keyword evidence="2" id="KW-0812">Transmembrane</keyword>
<sequence length="155" mass="15306">MTPTHPNTPRLLLLAALLFGIVTMHTLGHPGEHATGRDHGGRTAATAHHAPAAQMAATDLDGATSSDAGAHAAASSGAGAHAGDASGAVATAADDLLPRGAAAPDSEGHSTTGMDPMSVCLAVLGALGLALLAARSARRSLAEHRTPRRPGGARR</sequence>
<feature type="transmembrane region" description="Helical" evidence="2">
    <location>
        <begin position="116"/>
        <end position="134"/>
    </location>
</feature>
<feature type="non-terminal residue" evidence="3">
    <location>
        <position position="155"/>
    </location>
</feature>
<evidence type="ECO:0000256" key="1">
    <source>
        <dbReference type="SAM" id="MobiDB-lite"/>
    </source>
</evidence>
<dbReference type="AlphaFoldDB" id="A0A372M3E9"/>
<reference evidence="3 4" key="1">
    <citation type="submission" date="2018-08" db="EMBL/GenBank/DDBJ databases">
        <title>Isolation, diversity and antifungal activity of Actinobacteria from wheat.</title>
        <authorList>
            <person name="Han C."/>
        </authorList>
    </citation>
    <scope>NUCLEOTIDE SEQUENCE [LARGE SCALE GENOMIC DNA]</scope>
    <source>
        <strain evidence="3 4">NEAU-YY421</strain>
    </source>
</reference>
<name>A0A372M3E9_9ACTN</name>
<evidence type="ECO:0000313" key="4">
    <source>
        <dbReference type="Proteomes" id="UP000263094"/>
    </source>
</evidence>
<evidence type="ECO:0000313" key="3">
    <source>
        <dbReference type="EMBL" id="RFU85456.1"/>
    </source>
</evidence>
<dbReference type="Proteomes" id="UP000263094">
    <property type="component" value="Unassembled WGS sequence"/>
</dbReference>
<keyword evidence="2" id="KW-1133">Transmembrane helix</keyword>
<keyword evidence="2" id="KW-0472">Membrane</keyword>
<dbReference type="EMBL" id="QUAK01000092">
    <property type="protein sequence ID" value="RFU85456.1"/>
    <property type="molecule type" value="Genomic_DNA"/>
</dbReference>
<gene>
    <name evidence="3" type="ORF">DY218_17195</name>
</gene>
<keyword evidence="4" id="KW-1185">Reference proteome</keyword>
<feature type="compositionally biased region" description="Low complexity" evidence="1">
    <location>
        <begin position="43"/>
        <end position="87"/>
    </location>
</feature>
<proteinExistence type="predicted"/>
<comment type="caution">
    <text evidence="3">The sequence shown here is derived from an EMBL/GenBank/DDBJ whole genome shotgun (WGS) entry which is preliminary data.</text>
</comment>
<accession>A0A372M3E9</accession>
<dbReference type="RefSeq" id="WP_128556928.1">
    <property type="nucleotide sequence ID" value="NZ_QUAK01000092.1"/>
</dbReference>
<protein>
    <submittedName>
        <fullName evidence="3">Uncharacterized protein</fullName>
    </submittedName>
</protein>
<organism evidence="3 4">
    <name type="scientific">Streptomyces triticagri</name>
    <dbReference type="NCBI Taxonomy" id="2293568"/>
    <lineage>
        <taxon>Bacteria</taxon>
        <taxon>Bacillati</taxon>
        <taxon>Actinomycetota</taxon>
        <taxon>Actinomycetes</taxon>
        <taxon>Kitasatosporales</taxon>
        <taxon>Streptomycetaceae</taxon>
        <taxon>Streptomyces</taxon>
    </lineage>
</organism>
<feature type="region of interest" description="Disordered" evidence="1">
    <location>
        <begin position="30"/>
        <end position="87"/>
    </location>
</feature>